<evidence type="ECO:0000313" key="2">
    <source>
        <dbReference type="Proteomes" id="UP000784294"/>
    </source>
</evidence>
<sequence>MCKRVHSGTTGRWHRRCYFQNGLCTKITVRRTRAPSCFVVLEEERLYSFLKRPLLILPVGVDKMFRPSSADASVEVTLF</sequence>
<keyword evidence="2" id="KW-1185">Reference proteome</keyword>
<reference evidence="1" key="1">
    <citation type="submission" date="2018-11" db="EMBL/GenBank/DDBJ databases">
        <authorList>
            <consortium name="Pathogen Informatics"/>
        </authorList>
    </citation>
    <scope>NUCLEOTIDE SEQUENCE</scope>
</reference>
<gene>
    <name evidence="1" type="ORF">PXEA_LOCUS33521</name>
</gene>
<dbReference type="AlphaFoldDB" id="A0A448XM94"/>
<name>A0A448XM94_9PLAT</name>
<evidence type="ECO:0000313" key="1">
    <source>
        <dbReference type="EMBL" id="VEL40081.1"/>
    </source>
</evidence>
<accession>A0A448XM94</accession>
<organism evidence="1 2">
    <name type="scientific">Protopolystoma xenopodis</name>
    <dbReference type="NCBI Taxonomy" id="117903"/>
    <lineage>
        <taxon>Eukaryota</taxon>
        <taxon>Metazoa</taxon>
        <taxon>Spiralia</taxon>
        <taxon>Lophotrochozoa</taxon>
        <taxon>Platyhelminthes</taxon>
        <taxon>Monogenea</taxon>
        <taxon>Polyopisthocotylea</taxon>
        <taxon>Polystomatidea</taxon>
        <taxon>Polystomatidae</taxon>
        <taxon>Protopolystoma</taxon>
    </lineage>
</organism>
<comment type="caution">
    <text evidence="1">The sequence shown here is derived from an EMBL/GenBank/DDBJ whole genome shotgun (WGS) entry which is preliminary data.</text>
</comment>
<protein>
    <submittedName>
        <fullName evidence="1">Uncharacterized protein</fullName>
    </submittedName>
</protein>
<dbReference type="EMBL" id="CAAALY010263606">
    <property type="protein sequence ID" value="VEL40081.1"/>
    <property type="molecule type" value="Genomic_DNA"/>
</dbReference>
<proteinExistence type="predicted"/>
<dbReference type="Proteomes" id="UP000784294">
    <property type="component" value="Unassembled WGS sequence"/>
</dbReference>